<protein>
    <recommendedName>
        <fullName evidence="6">Cyanophycin synthetase</fullName>
        <ecNumber evidence="5">6.3.2.29</ecNumber>
        <ecNumber evidence="4">6.3.2.30</ecNumber>
    </recommendedName>
    <alternativeName>
        <fullName evidence="10">Cyanophycin synthase</fullName>
    </alternativeName>
</protein>
<dbReference type="Gene3D" id="3.30.470.20">
    <property type="entry name" value="ATP-grasp fold, B domain"/>
    <property type="match status" value="2"/>
</dbReference>
<comment type="similarity">
    <text evidence="2">In the C-terminal section; belongs to the MurCDEF family.</text>
</comment>
<dbReference type="GO" id="GO:0071161">
    <property type="term" value="F:cyanophycin synthetase activity (L-arginine-adding)"/>
    <property type="evidence" value="ECO:0007669"/>
    <property type="project" value="UniProtKB-EC"/>
</dbReference>
<dbReference type="SUPFAM" id="SSF53623">
    <property type="entry name" value="MurD-like peptide ligases, catalytic domain"/>
    <property type="match status" value="1"/>
</dbReference>
<dbReference type="RefSeq" id="WP_006869132.1">
    <property type="nucleotide sequence ID" value="NZ_JH413793.1"/>
</dbReference>
<dbReference type="SUPFAM" id="SSF53244">
    <property type="entry name" value="MurD-like peptide ligases, peptide-binding domain"/>
    <property type="match status" value="1"/>
</dbReference>
<dbReference type="eggNOG" id="COG0769">
    <property type="taxonomic scope" value="Bacteria"/>
</dbReference>
<dbReference type="Pfam" id="PF02875">
    <property type="entry name" value="Mur_ligase_C"/>
    <property type="match status" value="1"/>
</dbReference>
<dbReference type="Gene3D" id="3.90.190.20">
    <property type="entry name" value="Mur ligase, C-terminal domain"/>
    <property type="match status" value="1"/>
</dbReference>
<reference evidence="15 16" key="1">
    <citation type="journal article" date="2011" name="BMC Genomics">
        <title>Insight into cross-talk between intra-amoebal pathogens.</title>
        <authorList>
            <person name="Gimenez G."/>
            <person name="Bertelli C."/>
            <person name="Moliner C."/>
            <person name="Robert C."/>
            <person name="Raoult D."/>
            <person name="Fournier P.E."/>
            <person name="Greub G."/>
        </authorList>
    </citation>
    <scope>NUCLEOTIDE SEQUENCE [LARGE SCALE GENOMIC DNA]</scope>
    <source>
        <strain evidence="15 16">LLAP12</strain>
    </source>
</reference>
<proteinExistence type="inferred from homology"/>
<feature type="domain" description="ATP-grasp" evidence="14">
    <location>
        <begin position="221"/>
        <end position="474"/>
    </location>
</feature>
<dbReference type="HOGENOM" id="CLU_016806_0_0_6"/>
<dbReference type="EC" id="6.3.2.30" evidence="4"/>
<dbReference type="PANTHER" id="PTHR23135:SF18">
    <property type="entry name" value="CYANOPHYCIN SYNTHETASE"/>
    <property type="match status" value="1"/>
</dbReference>
<dbReference type="eggNOG" id="COG1181">
    <property type="taxonomic scope" value="Bacteria"/>
</dbReference>
<evidence type="ECO:0000256" key="10">
    <source>
        <dbReference type="ARBA" id="ARBA00031353"/>
    </source>
</evidence>
<comment type="subunit">
    <text evidence="3">Homodimer.</text>
</comment>
<comment type="function">
    <text evidence="1">Catalyzes the ATP-dependent polymerization of arginine and aspartate to multi-L-arginyl-poly-L-aspartic acid (cyanophycin; a water-insoluble reserve polymer).</text>
</comment>
<dbReference type="InterPro" id="IPR013221">
    <property type="entry name" value="Mur_ligase_cen"/>
</dbReference>
<evidence type="ECO:0000313" key="16">
    <source>
        <dbReference type="Proteomes" id="UP000002770"/>
    </source>
</evidence>
<dbReference type="OrthoDB" id="9803907at2"/>
<dbReference type="InParanoid" id="G9EIY5"/>
<evidence type="ECO:0000256" key="7">
    <source>
        <dbReference type="ARBA" id="ARBA00022598"/>
    </source>
</evidence>
<dbReference type="Gene3D" id="3.40.1190.10">
    <property type="entry name" value="Mur-like, catalytic domain"/>
    <property type="match status" value="1"/>
</dbReference>
<dbReference type="Pfam" id="PF18921">
    <property type="entry name" value="Cyanophycin_syn"/>
    <property type="match status" value="1"/>
</dbReference>
<keyword evidence="8 13" id="KW-0547">Nucleotide-binding</keyword>
<dbReference type="NCBIfam" id="NF010623">
    <property type="entry name" value="PRK14016.1"/>
    <property type="match status" value="1"/>
</dbReference>
<evidence type="ECO:0000256" key="8">
    <source>
        <dbReference type="ARBA" id="ARBA00022741"/>
    </source>
</evidence>
<dbReference type="InterPro" id="IPR036615">
    <property type="entry name" value="Mur_ligase_C_dom_sf"/>
</dbReference>
<comment type="catalytic activity">
    <reaction evidence="11">
        <text>[L-4-(L-arginin-2-N-yl)aspartate](n)-L-aspartate + L-arginine + ATP = [L-4-(L-arginin-2-N-yl)aspartate](n+1) + ADP + phosphate + H(+)</text>
        <dbReference type="Rhea" id="RHEA:23888"/>
        <dbReference type="Rhea" id="RHEA-COMP:13732"/>
        <dbReference type="Rhea" id="RHEA-COMP:13733"/>
        <dbReference type="ChEBI" id="CHEBI:15378"/>
        <dbReference type="ChEBI" id="CHEBI:30616"/>
        <dbReference type="ChEBI" id="CHEBI:32682"/>
        <dbReference type="ChEBI" id="CHEBI:43474"/>
        <dbReference type="ChEBI" id="CHEBI:137986"/>
        <dbReference type="ChEBI" id="CHEBI:137990"/>
        <dbReference type="ChEBI" id="CHEBI:456216"/>
        <dbReference type="EC" id="6.3.2.30"/>
    </reaction>
</comment>
<accession>G9EIY5</accession>
<dbReference type="Pfam" id="PF08443">
    <property type="entry name" value="RimK"/>
    <property type="match status" value="1"/>
</dbReference>
<dbReference type="EC" id="6.3.2.29" evidence="5"/>
<evidence type="ECO:0000256" key="13">
    <source>
        <dbReference type="PROSITE-ProRule" id="PRU00409"/>
    </source>
</evidence>
<dbReference type="GO" id="GO:0071160">
    <property type="term" value="F:cyanophycin synthetase activity (L-aspartate-adding)"/>
    <property type="evidence" value="ECO:0007669"/>
    <property type="project" value="UniProtKB-EC"/>
</dbReference>
<dbReference type="Pfam" id="PF08245">
    <property type="entry name" value="Mur_ligase_M"/>
    <property type="match status" value="1"/>
</dbReference>
<dbReference type="GO" id="GO:0046872">
    <property type="term" value="F:metal ion binding"/>
    <property type="evidence" value="ECO:0007669"/>
    <property type="project" value="InterPro"/>
</dbReference>
<evidence type="ECO:0000256" key="9">
    <source>
        <dbReference type="ARBA" id="ARBA00022840"/>
    </source>
</evidence>
<keyword evidence="9 13" id="KW-0067">ATP-binding</keyword>
<comment type="catalytic activity">
    <reaction evidence="12">
        <text>[L-4-(L-arginin-2-N-yl)aspartate](n) + L-aspartate + ATP = [L-4-(L-arginin-2-N-yl)aspartate](n)-L-aspartate + ADP + phosphate + H(+)</text>
        <dbReference type="Rhea" id="RHEA:13277"/>
        <dbReference type="Rhea" id="RHEA-COMP:13728"/>
        <dbReference type="Rhea" id="RHEA-COMP:13733"/>
        <dbReference type="ChEBI" id="CHEBI:15378"/>
        <dbReference type="ChEBI" id="CHEBI:29991"/>
        <dbReference type="ChEBI" id="CHEBI:30616"/>
        <dbReference type="ChEBI" id="CHEBI:43474"/>
        <dbReference type="ChEBI" id="CHEBI:137986"/>
        <dbReference type="ChEBI" id="CHEBI:137990"/>
        <dbReference type="ChEBI" id="CHEBI:456216"/>
        <dbReference type="EC" id="6.3.2.29"/>
    </reaction>
</comment>
<dbReference type="SUPFAM" id="SSF56059">
    <property type="entry name" value="Glutathione synthetase ATP-binding domain-like"/>
    <property type="match status" value="1"/>
</dbReference>
<evidence type="ECO:0000256" key="4">
    <source>
        <dbReference type="ARBA" id="ARBA00012968"/>
    </source>
</evidence>
<dbReference type="InterPro" id="IPR036565">
    <property type="entry name" value="Mur-like_cat_sf"/>
</dbReference>
<dbReference type="GO" id="GO:0005524">
    <property type="term" value="F:ATP binding"/>
    <property type="evidence" value="ECO:0007669"/>
    <property type="project" value="UniProtKB-UniRule"/>
</dbReference>
<dbReference type="EMBL" id="JH413793">
    <property type="protein sequence ID" value="EHL32903.1"/>
    <property type="molecule type" value="Genomic_DNA"/>
</dbReference>
<dbReference type="InterPro" id="IPR011761">
    <property type="entry name" value="ATP-grasp"/>
</dbReference>
<dbReference type="PANTHER" id="PTHR23135">
    <property type="entry name" value="MUR LIGASE FAMILY MEMBER"/>
    <property type="match status" value="1"/>
</dbReference>
<evidence type="ECO:0000256" key="12">
    <source>
        <dbReference type="ARBA" id="ARBA00048425"/>
    </source>
</evidence>
<evidence type="ECO:0000256" key="2">
    <source>
        <dbReference type="ARBA" id="ARBA00009060"/>
    </source>
</evidence>
<evidence type="ECO:0000256" key="3">
    <source>
        <dbReference type="ARBA" id="ARBA00011738"/>
    </source>
</evidence>
<dbReference type="AlphaFoldDB" id="G9EIY5"/>
<evidence type="ECO:0000256" key="11">
    <source>
        <dbReference type="ARBA" id="ARBA00048094"/>
    </source>
</evidence>
<evidence type="ECO:0000256" key="5">
    <source>
        <dbReference type="ARBA" id="ARBA00013005"/>
    </source>
</evidence>
<sequence>MRILKTQVLKGPNYWSNYRKELIVMKLDLEIYEELPTNLLGDFNQRLMNYLPSLYRHRCSEGVEGGLQIRLEEGTWLGHVIEHVALELQCLAGMDCGFGRTYGTNEHGVYHVIFAYQLVNAGLYAGKAAVNLITALAEGRDYPLHEDIAHLKTICKQEGLGPSTQAIVDEAKKRKIPYARAENSSLITLGYGRNQKKIWAAVSSKTSNIGVDIAANKELTKQVLSTHFIPTPKGLTVKTKEELDAAIAKLGFPLVIKPLNGNHGKGVTTNITSAQKAFLGFELAQKISQDLVVERFVSGDDYRFLVINYKVVAVAKRTPAMILGDGVSTIEQLIKYANEDPNRGEGHEKVLTTIKIDESTFSILRQNNLNLASVLAKGQVLYLKETANLSAGGTAMDVTDEVHPFNVFLAERAARLVNLDICGIDVIAKDIRLPLNENHGAIIEVNAGPGLRMHLAPNEGKARNVAEPILNMLYPFGVAARIPIVAVTGTNGKTTVVRLISHLARQVNYTTGTTTTEGIYINNNMICRGDCSGPGSAEVVLHAPEVDFAVLECARGGILRSGLGFDECDISIITNITVDHLGLGDIHTLEEMAEVKAVVARSTKKTGYAILNADDNLTYNLRHDLQCNIALFSMFESPRIRKHCNLGGLTAYIDKGYVVIQQGARRHHIAKINEIPISFQGAATCMILNVLPAVLAGFISNFSIDKIKEALLNFYPTPENLPGRMNLFKFPKCDVMIDYAHNEGAFCEIKNYLDTIECDTKIGIIGVAGDRRDEDIEKLGYYSASMFDEIIIRHDKDGRGRSNNDITKHLRAGIARSGLTPEVNIISDEFAAIESVLARANADTFVFCAVEDVFGITNYLKKKVKQFNRVNEVYNDTQS</sequence>
<dbReference type="NCBIfam" id="TIGR02068">
    <property type="entry name" value="cya_phycin_syn"/>
    <property type="match status" value="1"/>
</dbReference>
<evidence type="ECO:0000313" key="15">
    <source>
        <dbReference type="EMBL" id="EHL32903.1"/>
    </source>
</evidence>
<dbReference type="Proteomes" id="UP000002770">
    <property type="component" value="Unassembled WGS sequence"/>
</dbReference>
<organism evidence="15 16">
    <name type="scientific">Legionella drancourtii LLAP12</name>
    <dbReference type="NCBI Taxonomy" id="658187"/>
    <lineage>
        <taxon>Bacteria</taxon>
        <taxon>Pseudomonadati</taxon>
        <taxon>Pseudomonadota</taxon>
        <taxon>Gammaproteobacteria</taxon>
        <taxon>Legionellales</taxon>
        <taxon>Legionellaceae</taxon>
        <taxon>Legionella</taxon>
    </lineage>
</organism>
<evidence type="ECO:0000256" key="6">
    <source>
        <dbReference type="ARBA" id="ARBA00022036"/>
    </source>
</evidence>
<name>G9EIY5_9GAMM</name>
<dbReference type="InterPro" id="IPR004101">
    <property type="entry name" value="Mur_ligase_C"/>
</dbReference>
<gene>
    <name evidence="15" type="ORF">LDG_5142</name>
</gene>
<keyword evidence="7" id="KW-0436">Ligase</keyword>
<dbReference type="STRING" id="658187.LDG_5142"/>
<dbReference type="InterPro" id="IPR011810">
    <property type="entry name" value="Cya_phycin_syn"/>
</dbReference>
<evidence type="ECO:0000256" key="1">
    <source>
        <dbReference type="ARBA" id="ARBA00003184"/>
    </source>
</evidence>
<dbReference type="InterPro" id="IPR044019">
    <property type="entry name" value="Cyanophycin_syn_N"/>
</dbReference>
<dbReference type="PROSITE" id="PS50975">
    <property type="entry name" value="ATP_GRASP"/>
    <property type="match status" value="1"/>
</dbReference>
<evidence type="ECO:0000259" key="14">
    <source>
        <dbReference type="PROSITE" id="PS50975"/>
    </source>
</evidence>
<dbReference type="InterPro" id="IPR013651">
    <property type="entry name" value="ATP-grasp_RimK-type"/>
</dbReference>
<keyword evidence="16" id="KW-1185">Reference proteome</keyword>